<feature type="transmembrane region" description="Helical" evidence="2">
    <location>
        <begin position="99"/>
        <end position="124"/>
    </location>
</feature>
<name>A0A815TYG9_ADIRI</name>
<keyword evidence="2" id="KW-0472">Membrane</keyword>
<organism evidence="3 4">
    <name type="scientific">Adineta ricciae</name>
    <name type="common">Rotifer</name>
    <dbReference type="NCBI Taxonomy" id="249248"/>
    <lineage>
        <taxon>Eukaryota</taxon>
        <taxon>Metazoa</taxon>
        <taxon>Spiralia</taxon>
        <taxon>Gnathifera</taxon>
        <taxon>Rotifera</taxon>
        <taxon>Eurotatoria</taxon>
        <taxon>Bdelloidea</taxon>
        <taxon>Adinetida</taxon>
        <taxon>Adinetidae</taxon>
        <taxon>Adineta</taxon>
    </lineage>
</organism>
<dbReference type="EMBL" id="CAJNOJ010000682">
    <property type="protein sequence ID" value="CAF1509278.1"/>
    <property type="molecule type" value="Genomic_DNA"/>
</dbReference>
<protein>
    <submittedName>
        <fullName evidence="3">Uncharacterized protein</fullName>
    </submittedName>
</protein>
<dbReference type="AlphaFoldDB" id="A0A815TYG9"/>
<evidence type="ECO:0000256" key="2">
    <source>
        <dbReference type="SAM" id="Phobius"/>
    </source>
</evidence>
<dbReference type="OrthoDB" id="10060446at2759"/>
<evidence type="ECO:0000313" key="4">
    <source>
        <dbReference type="Proteomes" id="UP000663852"/>
    </source>
</evidence>
<feature type="transmembrane region" description="Helical" evidence="2">
    <location>
        <begin position="58"/>
        <end position="79"/>
    </location>
</feature>
<keyword evidence="2" id="KW-1133">Transmembrane helix</keyword>
<gene>
    <name evidence="3" type="ORF">EDS130_LOCUS43134</name>
</gene>
<feature type="region of interest" description="Disordered" evidence="1">
    <location>
        <begin position="230"/>
        <end position="262"/>
    </location>
</feature>
<proteinExistence type="predicted"/>
<accession>A0A815TYG9</accession>
<evidence type="ECO:0000256" key="1">
    <source>
        <dbReference type="SAM" id="MobiDB-lite"/>
    </source>
</evidence>
<keyword evidence="2" id="KW-0812">Transmembrane</keyword>
<feature type="compositionally biased region" description="Polar residues" evidence="1">
    <location>
        <begin position="248"/>
        <end position="262"/>
    </location>
</feature>
<dbReference type="Proteomes" id="UP000663852">
    <property type="component" value="Unassembled WGS sequence"/>
</dbReference>
<evidence type="ECO:0000313" key="3">
    <source>
        <dbReference type="EMBL" id="CAF1509278.1"/>
    </source>
</evidence>
<reference evidence="3" key="1">
    <citation type="submission" date="2021-02" db="EMBL/GenBank/DDBJ databases">
        <authorList>
            <person name="Nowell W R."/>
        </authorList>
    </citation>
    <scope>NUCLEOTIDE SEQUENCE</scope>
</reference>
<sequence>MSTTLMTMVNGGRLQPTRPTTLLLPKNQPHLYNYWTLHDRLRLQNAQLIKQQQSSCRMIIYSLWLFIFSSVTSVVIYRFTDQCSETKQGKILFLKCLRYWLLLVTIGISVFTCCGVIFGAGRYVRWRPRRFQKENQLQFNLQNKSILLPMTNLSHSSHYSTPLTDDSPLASCRKYLKPNDLNSNTTEMSSLTNVSLQRKIPPYDYEELPNIVNSSRNTFLLLPRSSLLSSLSTETGSNDHQSKPNGVKSKSTSVDQNTRSNTSSISHTIYLAGVDVWQKQQRQENLSSFY</sequence>
<comment type="caution">
    <text evidence="3">The sequence shown here is derived from an EMBL/GenBank/DDBJ whole genome shotgun (WGS) entry which is preliminary data.</text>
</comment>